<dbReference type="Gene3D" id="3.40.50.720">
    <property type="entry name" value="NAD(P)-binding Rossmann-like Domain"/>
    <property type="match status" value="1"/>
</dbReference>
<evidence type="ECO:0000259" key="8">
    <source>
        <dbReference type="Pfam" id="PF16363"/>
    </source>
</evidence>
<sequence>MKFVSLPVSESLQLLSLPNARSGAGQVAALQLAAQLASARPLPSLAGLLAPCQTVAASRAAHLPPPSVLRGGPLAGTPPPPCRHYRPRRAPPCSALDRSAARLPARGNMAHAPARYSSPRDSGDCEMSKPRKVALITGITGQDGSYLAEFLLEKGYEVHGIVRRSSSFNTGRIEHLYKNPQAHIEGNMKLHYGDLTDSTCLVKIINEVKPTEIYNLGAQSHVK</sequence>
<organism evidence="9">
    <name type="scientific">Castor canadensis</name>
    <name type="common">American beaver</name>
    <dbReference type="NCBI Taxonomy" id="51338"/>
    <lineage>
        <taxon>Eukaryota</taxon>
        <taxon>Metazoa</taxon>
        <taxon>Chordata</taxon>
        <taxon>Craniata</taxon>
        <taxon>Vertebrata</taxon>
        <taxon>Euteleostomi</taxon>
        <taxon>Mammalia</taxon>
        <taxon>Eutheria</taxon>
        <taxon>Euarchontoglires</taxon>
        <taxon>Glires</taxon>
        <taxon>Rodentia</taxon>
        <taxon>Castorimorpha</taxon>
        <taxon>Castoridae</taxon>
        <taxon>Castor</taxon>
    </lineage>
</organism>
<evidence type="ECO:0000256" key="5">
    <source>
        <dbReference type="ARBA" id="ARBA00023239"/>
    </source>
</evidence>
<dbReference type="UniPathway" id="UPA00128">
    <property type="reaction ID" value="UER00190"/>
</dbReference>
<proteinExistence type="inferred from homology"/>
<feature type="region of interest" description="Disordered" evidence="7">
    <location>
        <begin position="67"/>
        <end position="88"/>
    </location>
</feature>
<gene>
    <name evidence="9" type="primary">LOC109687854</name>
</gene>
<dbReference type="PANTHER" id="PTHR43715">
    <property type="entry name" value="GDP-MANNOSE 4,6-DEHYDRATASE"/>
    <property type="match status" value="1"/>
</dbReference>
<dbReference type="OrthoDB" id="10253554at2759"/>
<comment type="cofactor">
    <cofactor evidence="1">
        <name>NADP(+)</name>
        <dbReference type="ChEBI" id="CHEBI:58349"/>
    </cofactor>
</comment>
<reference evidence="9" key="1">
    <citation type="submission" date="2025-08" db="UniProtKB">
        <authorList>
            <consortium name="RefSeq"/>
        </authorList>
    </citation>
    <scope>IDENTIFICATION</scope>
    <source>
        <tissue evidence="9">Leukocyte</tissue>
    </source>
</reference>
<feature type="non-terminal residue" evidence="9">
    <location>
        <position position="223"/>
    </location>
</feature>
<dbReference type="RefSeq" id="XP_020021539.1">
    <property type="nucleotide sequence ID" value="XM_020165950.1"/>
</dbReference>
<evidence type="ECO:0000256" key="7">
    <source>
        <dbReference type="SAM" id="MobiDB-lite"/>
    </source>
</evidence>
<dbReference type="KEGG" id="ccan:109687854"/>
<keyword evidence="5" id="KW-0456">Lyase</keyword>
<comment type="pathway">
    <text evidence="2">Nucleotide-sugar biosynthesis; GDP-L-fucose biosynthesis via de novo pathway; GDP-L-fucose from GDP-alpha-D-mannose: step 1/2.</text>
</comment>
<comment type="similarity">
    <text evidence="3">Belongs to the NAD(P)-dependent epimerase/dehydratase family. GDP-mannose 4,6-dehydratase subfamily.</text>
</comment>
<evidence type="ECO:0000256" key="2">
    <source>
        <dbReference type="ARBA" id="ARBA00004912"/>
    </source>
</evidence>
<dbReference type="GO" id="GO:0008446">
    <property type="term" value="F:GDP-mannose 4,6-dehydratase activity"/>
    <property type="evidence" value="ECO:0007669"/>
    <property type="project" value="UniProtKB-EC"/>
</dbReference>
<protein>
    <recommendedName>
        <fullName evidence="4">GDP-mannose 4,6-dehydratase</fullName>
        <ecNumber evidence="4">4.2.1.47</ecNumber>
    </recommendedName>
    <alternativeName>
        <fullName evidence="6">GDP-D-mannose dehydratase</fullName>
    </alternativeName>
</protein>
<evidence type="ECO:0000256" key="1">
    <source>
        <dbReference type="ARBA" id="ARBA00001937"/>
    </source>
</evidence>
<dbReference type="InterPro" id="IPR036291">
    <property type="entry name" value="NAD(P)-bd_dom_sf"/>
</dbReference>
<dbReference type="EC" id="4.2.1.47" evidence="4"/>
<accession>A0A8B7URL9</accession>
<evidence type="ECO:0000256" key="6">
    <source>
        <dbReference type="ARBA" id="ARBA00031085"/>
    </source>
</evidence>
<dbReference type="GO" id="GO:0042351">
    <property type="term" value="P:'de novo' GDP-L-fucose biosynthetic process"/>
    <property type="evidence" value="ECO:0007669"/>
    <property type="project" value="UniProtKB-UniPathway"/>
</dbReference>
<evidence type="ECO:0000313" key="9">
    <source>
        <dbReference type="RefSeq" id="XP_020021539.1"/>
    </source>
</evidence>
<feature type="domain" description="NAD(P)-binding" evidence="8">
    <location>
        <begin position="135"/>
        <end position="223"/>
    </location>
</feature>
<dbReference type="FunFam" id="3.40.50.720:FF:000924">
    <property type="entry name" value="GDP-mannose 4,6 dehydratase"/>
    <property type="match status" value="1"/>
</dbReference>
<evidence type="ECO:0000256" key="4">
    <source>
        <dbReference type="ARBA" id="ARBA00011989"/>
    </source>
</evidence>
<dbReference type="InterPro" id="IPR006368">
    <property type="entry name" value="GDP_Man_deHydtase"/>
</dbReference>
<evidence type="ECO:0000256" key="3">
    <source>
        <dbReference type="ARBA" id="ARBA00009263"/>
    </source>
</evidence>
<dbReference type="AlphaFoldDB" id="A0A8B7URL9"/>
<dbReference type="Pfam" id="PF16363">
    <property type="entry name" value="GDP_Man_Dehyd"/>
    <property type="match status" value="1"/>
</dbReference>
<dbReference type="PANTHER" id="PTHR43715:SF1">
    <property type="entry name" value="GDP-MANNOSE 4,6 DEHYDRATASE"/>
    <property type="match status" value="1"/>
</dbReference>
<dbReference type="SUPFAM" id="SSF51735">
    <property type="entry name" value="NAD(P)-binding Rossmann-fold domains"/>
    <property type="match status" value="1"/>
</dbReference>
<name>A0A8B7URL9_CASCN</name>
<dbReference type="InterPro" id="IPR016040">
    <property type="entry name" value="NAD(P)-bd_dom"/>
</dbReference>